<dbReference type="PANTHER" id="PTHR21277:SF5">
    <property type="entry name" value="TRANSCRIPTIONAL ADAPTER 1"/>
    <property type="match status" value="1"/>
</dbReference>
<evidence type="ECO:0000256" key="3">
    <source>
        <dbReference type="ARBA" id="ARBA00023163"/>
    </source>
</evidence>
<dbReference type="Proteomes" id="UP000799436">
    <property type="component" value="Unassembled WGS sequence"/>
</dbReference>
<dbReference type="GO" id="GO:0003713">
    <property type="term" value="F:transcription coactivator activity"/>
    <property type="evidence" value="ECO:0007669"/>
    <property type="project" value="TreeGrafter"/>
</dbReference>
<protein>
    <recommendedName>
        <fullName evidence="8">Transcriptional co-activator</fullName>
    </recommendedName>
</protein>
<evidence type="ECO:0000256" key="1">
    <source>
        <dbReference type="ARBA" id="ARBA00004123"/>
    </source>
</evidence>
<accession>A0A6G1KU55</accession>
<keyword evidence="4" id="KW-0539">Nucleus</keyword>
<evidence type="ECO:0000256" key="5">
    <source>
        <dbReference type="SAM" id="MobiDB-lite"/>
    </source>
</evidence>
<feature type="compositionally biased region" description="Polar residues" evidence="5">
    <location>
        <begin position="9"/>
        <end position="34"/>
    </location>
</feature>
<dbReference type="InterPro" id="IPR024738">
    <property type="entry name" value="Hfi1/Tada1"/>
</dbReference>
<keyword evidence="3" id="KW-0804">Transcription</keyword>
<feature type="region of interest" description="Disordered" evidence="5">
    <location>
        <begin position="1"/>
        <end position="34"/>
    </location>
</feature>
<evidence type="ECO:0008006" key="8">
    <source>
        <dbReference type="Google" id="ProtNLM"/>
    </source>
</evidence>
<organism evidence="6 7">
    <name type="scientific">Teratosphaeria nubilosa</name>
    <dbReference type="NCBI Taxonomy" id="161662"/>
    <lineage>
        <taxon>Eukaryota</taxon>
        <taxon>Fungi</taxon>
        <taxon>Dikarya</taxon>
        <taxon>Ascomycota</taxon>
        <taxon>Pezizomycotina</taxon>
        <taxon>Dothideomycetes</taxon>
        <taxon>Dothideomycetidae</taxon>
        <taxon>Mycosphaerellales</taxon>
        <taxon>Teratosphaeriaceae</taxon>
        <taxon>Teratosphaeria</taxon>
    </lineage>
</organism>
<dbReference type="AlphaFoldDB" id="A0A6G1KU55"/>
<evidence type="ECO:0000256" key="4">
    <source>
        <dbReference type="ARBA" id="ARBA00023242"/>
    </source>
</evidence>
<proteinExistence type="predicted"/>
<evidence type="ECO:0000313" key="6">
    <source>
        <dbReference type="EMBL" id="KAF2764203.1"/>
    </source>
</evidence>
<dbReference type="GO" id="GO:0005634">
    <property type="term" value="C:nucleus"/>
    <property type="evidence" value="ECO:0007669"/>
    <property type="project" value="UniProtKB-SubCell"/>
</dbReference>
<name>A0A6G1KU55_9PEZI</name>
<gene>
    <name evidence="6" type="ORF">EJ03DRAFT_355980</name>
</gene>
<dbReference type="GO" id="GO:0000124">
    <property type="term" value="C:SAGA complex"/>
    <property type="evidence" value="ECO:0007669"/>
    <property type="project" value="TreeGrafter"/>
</dbReference>
<dbReference type="OrthoDB" id="10264870at2759"/>
<dbReference type="GO" id="GO:0006357">
    <property type="term" value="P:regulation of transcription by RNA polymerase II"/>
    <property type="evidence" value="ECO:0007669"/>
    <property type="project" value="TreeGrafter"/>
</dbReference>
<comment type="subcellular location">
    <subcellularLocation>
        <location evidence="1">Nucleus</location>
    </subcellularLocation>
</comment>
<keyword evidence="2" id="KW-0805">Transcription regulation</keyword>
<evidence type="ECO:0000256" key="2">
    <source>
        <dbReference type="ARBA" id="ARBA00023015"/>
    </source>
</evidence>
<evidence type="ECO:0000313" key="7">
    <source>
        <dbReference type="Proteomes" id="UP000799436"/>
    </source>
</evidence>
<dbReference type="EMBL" id="ML995934">
    <property type="protein sequence ID" value="KAF2764203.1"/>
    <property type="molecule type" value="Genomic_DNA"/>
</dbReference>
<reference evidence="6" key="1">
    <citation type="journal article" date="2020" name="Stud. Mycol.">
        <title>101 Dothideomycetes genomes: a test case for predicting lifestyles and emergence of pathogens.</title>
        <authorList>
            <person name="Haridas S."/>
            <person name="Albert R."/>
            <person name="Binder M."/>
            <person name="Bloem J."/>
            <person name="Labutti K."/>
            <person name="Salamov A."/>
            <person name="Andreopoulos B."/>
            <person name="Baker S."/>
            <person name="Barry K."/>
            <person name="Bills G."/>
            <person name="Bluhm B."/>
            <person name="Cannon C."/>
            <person name="Castanera R."/>
            <person name="Culley D."/>
            <person name="Daum C."/>
            <person name="Ezra D."/>
            <person name="Gonzalez J."/>
            <person name="Henrissat B."/>
            <person name="Kuo A."/>
            <person name="Liang C."/>
            <person name="Lipzen A."/>
            <person name="Lutzoni F."/>
            <person name="Magnuson J."/>
            <person name="Mondo S."/>
            <person name="Nolan M."/>
            <person name="Ohm R."/>
            <person name="Pangilinan J."/>
            <person name="Park H.-J."/>
            <person name="Ramirez L."/>
            <person name="Alfaro M."/>
            <person name="Sun H."/>
            <person name="Tritt A."/>
            <person name="Yoshinaga Y."/>
            <person name="Zwiers L.-H."/>
            <person name="Turgeon B."/>
            <person name="Goodwin S."/>
            <person name="Spatafora J."/>
            <person name="Crous P."/>
            <person name="Grigoriev I."/>
        </authorList>
    </citation>
    <scope>NUCLEOTIDE SEQUENCE</scope>
    <source>
        <strain evidence="6">CBS 116005</strain>
    </source>
</reference>
<sequence length="447" mass="48577">MNPADLTLPTISPTLTNKTLATPQSNGLKNGASRTSIPRVDLEPIYTQLKSALGELWTEYKTAVNAFVCGNINQAELSWVLAPVLSPAPSLPASADPAKSSVSTLHLHNTLVTALFVNAAGRDLPPQDVAPWVVATDKVSTGSKNAGTGVGGDRAEERLKREVMGMHARERRRIKGLEEGAKKDGFGGFGDGLKEIKDYQYELAVKAAKTSARAVEGGEDGALSGGRPGWDLESRRRYAQPLASETLEFPTVGEVQARIEPIATEPGLVGGTQSSLQVCAEFLVQAAENYFKEKLGNLLQQARSNAEDCIQTAKFRKKLWREEEDIERGALQKHATGLLPVQMEVLREREPLSLQDVRLGFLNDDPYLRQDPFAKQTVWDKLYPEIDTRPMSLEYRSGLTINGISEPDAPNDADAMAVDDDMYWQGTGTGQRDELMGVLDGCLLGGG</sequence>
<dbReference type="PANTHER" id="PTHR21277">
    <property type="entry name" value="TRANSCRIPTIONAL ADAPTER 1"/>
    <property type="match status" value="1"/>
</dbReference>
<keyword evidence="7" id="KW-1185">Reference proteome</keyword>
<dbReference type="Pfam" id="PF12767">
    <property type="entry name" value="SAGA-Tad1"/>
    <property type="match status" value="1"/>
</dbReference>